<organism evidence="2 3">
    <name type="scientific">Podospora didyma</name>
    <dbReference type="NCBI Taxonomy" id="330526"/>
    <lineage>
        <taxon>Eukaryota</taxon>
        <taxon>Fungi</taxon>
        <taxon>Dikarya</taxon>
        <taxon>Ascomycota</taxon>
        <taxon>Pezizomycotina</taxon>
        <taxon>Sordariomycetes</taxon>
        <taxon>Sordariomycetidae</taxon>
        <taxon>Sordariales</taxon>
        <taxon>Podosporaceae</taxon>
        <taxon>Podospora</taxon>
    </lineage>
</organism>
<comment type="caution">
    <text evidence="2">The sequence shown here is derived from an EMBL/GenBank/DDBJ whole genome shotgun (WGS) entry which is preliminary data.</text>
</comment>
<dbReference type="PANTHER" id="PTHR21310">
    <property type="entry name" value="AMINOGLYCOSIDE PHOSPHOTRANSFERASE-RELATED-RELATED"/>
    <property type="match status" value="1"/>
</dbReference>
<dbReference type="PANTHER" id="PTHR21310:SF37">
    <property type="entry name" value="AMINOGLYCOSIDE PHOSPHOTRANSFERASE DOMAIN-CONTAINING PROTEIN"/>
    <property type="match status" value="1"/>
</dbReference>
<feature type="domain" description="Aminoglycoside phosphotransferase" evidence="1">
    <location>
        <begin position="82"/>
        <end position="269"/>
    </location>
</feature>
<keyword evidence="3" id="KW-1185">Reference proteome</keyword>
<proteinExistence type="predicted"/>
<evidence type="ECO:0000313" key="3">
    <source>
        <dbReference type="Proteomes" id="UP001285441"/>
    </source>
</evidence>
<evidence type="ECO:0000259" key="1">
    <source>
        <dbReference type="Pfam" id="PF01636"/>
    </source>
</evidence>
<protein>
    <recommendedName>
        <fullName evidence="1">Aminoglycoside phosphotransferase domain-containing protein</fullName>
    </recommendedName>
</protein>
<dbReference type="Pfam" id="PF01636">
    <property type="entry name" value="APH"/>
    <property type="match status" value="1"/>
</dbReference>
<dbReference type="AlphaFoldDB" id="A0AAE0K080"/>
<dbReference type="SUPFAM" id="SSF56112">
    <property type="entry name" value="Protein kinase-like (PK-like)"/>
    <property type="match status" value="1"/>
</dbReference>
<dbReference type="EMBL" id="JAULSW010000011">
    <property type="protein sequence ID" value="KAK3367653.1"/>
    <property type="molecule type" value="Genomic_DNA"/>
</dbReference>
<name>A0AAE0K080_9PEZI</name>
<reference evidence="2" key="2">
    <citation type="submission" date="2023-06" db="EMBL/GenBank/DDBJ databases">
        <authorList>
            <consortium name="Lawrence Berkeley National Laboratory"/>
            <person name="Haridas S."/>
            <person name="Hensen N."/>
            <person name="Bonometti L."/>
            <person name="Westerberg I."/>
            <person name="Brannstrom I.O."/>
            <person name="Guillou S."/>
            <person name="Cros-Aarteil S."/>
            <person name="Calhoun S."/>
            <person name="Kuo A."/>
            <person name="Mondo S."/>
            <person name="Pangilinan J."/>
            <person name="Riley R."/>
            <person name="LaButti K."/>
            <person name="Andreopoulos B."/>
            <person name="Lipzen A."/>
            <person name="Chen C."/>
            <person name="Yanf M."/>
            <person name="Daum C."/>
            <person name="Ng V."/>
            <person name="Clum A."/>
            <person name="Steindorff A."/>
            <person name="Ohm R."/>
            <person name="Martin F."/>
            <person name="Silar P."/>
            <person name="Natvig D."/>
            <person name="Lalanne C."/>
            <person name="Gautier V."/>
            <person name="Ament-velasquez S.L."/>
            <person name="Kruys A."/>
            <person name="Hutchinson M.I."/>
            <person name="Powell A.J."/>
            <person name="Barry K."/>
            <person name="Miller A.N."/>
            <person name="Grigoriev I.V."/>
            <person name="Debuchy R."/>
            <person name="Gladieux P."/>
            <person name="Thoren M.H."/>
            <person name="Johannesson H."/>
        </authorList>
    </citation>
    <scope>NUCLEOTIDE SEQUENCE</scope>
    <source>
        <strain evidence="2">CBS 232.78</strain>
    </source>
</reference>
<sequence length="367" mass="41274">MSTANRNTSPQLNWKAENIDKPIPVGPEGWDALTRFAISARRQMGATAINFCCNLSIEYNLGGLHLVRRIDFDDGCQWLARLQLKPPTPESSRRLRNEVDIMEAVRSMSQTLVPQVFARASMLMEFIPADTAMDSFGGYDAHRGVTPAQFREKLHAGLADIQAQPSSVRFPKIGSIICRDGKFDAWAGVAKFPNKEATIRARTPPDLVDEVLVAIWSFPSQLRDLARSFPFQSGPFPSMHTDLYSSNVITDADYNILSVIDWENALVGPWELVEFTKELSIVPPEMDGPLYKASEFELAMTCFRKQHVELVRGSEEARQVDGKLSAVLYDKEVQALAHAFWLYEDGRIGYYDRVLKLLDGRYIPLLG</sequence>
<accession>A0AAE0K080</accession>
<reference evidence="2" key="1">
    <citation type="journal article" date="2023" name="Mol. Phylogenet. Evol.">
        <title>Genome-scale phylogeny and comparative genomics of the fungal order Sordariales.</title>
        <authorList>
            <person name="Hensen N."/>
            <person name="Bonometti L."/>
            <person name="Westerberg I."/>
            <person name="Brannstrom I.O."/>
            <person name="Guillou S."/>
            <person name="Cros-Aarteil S."/>
            <person name="Calhoun S."/>
            <person name="Haridas S."/>
            <person name="Kuo A."/>
            <person name="Mondo S."/>
            <person name="Pangilinan J."/>
            <person name="Riley R."/>
            <person name="LaButti K."/>
            <person name="Andreopoulos B."/>
            <person name="Lipzen A."/>
            <person name="Chen C."/>
            <person name="Yan M."/>
            <person name="Daum C."/>
            <person name="Ng V."/>
            <person name="Clum A."/>
            <person name="Steindorff A."/>
            <person name="Ohm R.A."/>
            <person name="Martin F."/>
            <person name="Silar P."/>
            <person name="Natvig D.O."/>
            <person name="Lalanne C."/>
            <person name="Gautier V."/>
            <person name="Ament-Velasquez S.L."/>
            <person name="Kruys A."/>
            <person name="Hutchinson M.I."/>
            <person name="Powell A.J."/>
            <person name="Barry K."/>
            <person name="Miller A.N."/>
            <person name="Grigoriev I.V."/>
            <person name="Debuchy R."/>
            <person name="Gladieux P."/>
            <person name="Hiltunen Thoren M."/>
            <person name="Johannesson H."/>
        </authorList>
    </citation>
    <scope>NUCLEOTIDE SEQUENCE</scope>
    <source>
        <strain evidence="2">CBS 232.78</strain>
    </source>
</reference>
<dbReference type="InterPro" id="IPR002575">
    <property type="entry name" value="Aminoglycoside_PTrfase"/>
</dbReference>
<gene>
    <name evidence="2" type="ORF">B0H63DRAFT_535697</name>
</gene>
<dbReference type="InterPro" id="IPR051678">
    <property type="entry name" value="AGP_Transferase"/>
</dbReference>
<evidence type="ECO:0000313" key="2">
    <source>
        <dbReference type="EMBL" id="KAK3367653.1"/>
    </source>
</evidence>
<dbReference type="Proteomes" id="UP001285441">
    <property type="component" value="Unassembled WGS sequence"/>
</dbReference>
<dbReference type="InterPro" id="IPR011009">
    <property type="entry name" value="Kinase-like_dom_sf"/>
</dbReference>